<dbReference type="GO" id="GO:0005975">
    <property type="term" value="P:carbohydrate metabolic process"/>
    <property type="evidence" value="ECO:0007669"/>
    <property type="project" value="InterPro"/>
</dbReference>
<sequence>MYRPSCRLFRLPSRLQRRARRSRIFAMFLLLSTILTFIFPFYCIYKPPHVLIRYFQHRWPDVLWHVPLAAGQEKVIALTIDDAPSENTREILAVLKENDAHATFFVIGSQVQHREDVLKEMVSSGMELGNHAMHDEPSRSLSPSALQAEIAEVEGYINATYAAVDLPRPPKYFRPGSGFFSTRMRAQVRALGYQMVLGGIYPHDPQIPYPGVNARHILSKARAGGIIICHDRRGWTVPMLKRVLPELRRRGYRITTVTGLLEAAGRGKEKGG</sequence>
<dbReference type="GO" id="GO:0009272">
    <property type="term" value="P:fungal-type cell wall biogenesis"/>
    <property type="evidence" value="ECO:0007669"/>
    <property type="project" value="UniProtKB-ARBA"/>
</dbReference>
<protein>
    <recommendedName>
        <fullName evidence="4">chitin deacetylase</fullName>
        <ecNumber evidence="4">3.5.1.41</ecNumber>
    </recommendedName>
</protein>
<dbReference type="GO" id="GO:0004099">
    <property type="term" value="F:chitin deacetylase activity"/>
    <property type="evidence" value="ECO:0007669"/>
    <property type="project" value="UniProtKB-EC"/>
</dbReference>
<dbReference type="AlphaFoldDB" id="A0A9W8WV29"/>
<gene>
    <name evidence="8" type="ORF">N0V87_007306</name>
</gene>
<dbReference type="OrthoDB" id="407355at2759"/>
<keyword evidence="2" id="KW-0146">Chitin degradation</keyword>
<evidence type="ECO:0000313" key="8">
    <source>
        <dbReference type="EMBL" id="KAJ4333830.1"/>
    </source>
</evidence>
<dbReference type="Gene3D" id="3.20.20.370">
    <property type="entry name" value="Glycoside hydrolase/deacetylase"/>
    <property type="match status" value="1"/>
</dbReference>
<evidence type="ECO:0000256" key="1">
    <source>
        <dbReference type="ARBA" id="ARBA00001941"/>
    </source>
</evidence>
<feature type="domain" description="NodB homology" evidence="7">
    <location>
        <begin position="74"/>
        <end position="255"/>
    </location>
</feature>
<keyword evidence="6" id="KW-1133">Transmembrane helix</keyword>
<dbReference type="EMBL" id="JAPEUV010000087">
    <property type="protein sequence ID" value="KAJ4333830.1"/>
    <property type="molecule type" value="Genomic_DNA"/>
</dbReference>
<dbReference type="PANTHER" id="PTHR10587:SF137">
    <property type="entry name" value="4-DEOXY-4-FORMAMIDO-L-ARABINOSE-PHOSPHOUNDECAPRENOL DEFORMYLASE ARND-RELATED"/>
    <property type="match status" value="1"/>
</dbReference>
<dbReference type="PROSITE" id="PS51677">
    <property type="entry name" value="NODB"/>
    <property type="match status" value="1"/>
</dbReference>
<keyword evidence="2" id="KW-0119">Carbohydrate metabolism</keyword>
<keyword evidence="6" id="KW-0472">Membrane</keyword>
<accession>A0A9W8WV29</accession>
<evidence type="ECO:0000256" key="4">
    <source>
        <dbReference type="ARBA" id="ARBA00024056"/>
    </source>
</evidence>
<dbReference type="EC" id="3.5.1.41" evidence="4"/>
<dbReference type="GO" id="GO:0006032">
    <property type="term" value="P:chitin catabolic process"/>
    <property type="evidence" value="ECO:0007669"/>
    <property type="project" value="UniProtKB-KW"/>
</dbReference>
<name>A0A9W8WV29_9PLEO</name>
<evidence type="ECO:0000313" key="9">
    <source>
        <dbReference type="Proteomes" id="UP001140562"/>
    </source>
</evidence>
<evidence type="ECO:0000256" key="3">
    <source>
        <dbReference type="ARBA" id="ARBA00023285"/>
    </source>
</evidence>
<keyword evidence="2" id="KW-0624">Polysaccharide degradation</keyword>
<evidence type="ECO:0000256" key="2">
    <source>
        <dbReference type="ARBA" id="ARBA00023024"/>
    </source>
</evidence>
<dbReference type="CDD" id="cd10958">
    <property type="entry name" value="CE4_NodB_like_2"/>
    <property type="match status" value="1"/>
</dbReference>
<keyword evidence="6" id="KW-0812">Transmembrane</keyword>
<dbReference type="PANTHER" id="PTHR10587">
    <property type="entry name" value="GLYCOSYL TRANSFERASE-RELATED"/>
    <property type="match status" value="1"/>
</dbReference>
<dbReference type="Proteomes" id="UP001140562">
    <property type="component" value="Unassembled WGS sequence"/>
</dbReference>
<dbReference type="InterPro" id="IPR002509">
    <property type="entry name" value="NODB_dom"/>
</dbReference>
<evidence type="ECO:0000256" key="6">
    <source>
        <dbReference type="SAM" id="Phobius"/>
    </source>
</evidence>
<proteinExistence type="predicted"/>
<evidence type="ECO:0000256" key="5">
    <source>
        <dbReference type="ARBA" id="ARBA00048494"/>
    </source>
</evidence>
<dbReference type="Pfam" id="PF01522">
    <property type="entry name" value="Polysacc_deac_1"/>
    <property type="match status" value="1"/>
</dbReference>
<reference evidence="8" key="1">
    <citation type="submission" date="2022-10" db="EMBL/GenBank/DDBJ databases">
        <title>Tapping the CABI collections for fungal endophytes: first genome assemblies for Collariella, Neodidymelliopsis, Ascochyta clinopodiicola, Didymella pomorum, Didymosphaeria variabile, Neocosmospora piperis and Neocucurbitaria cava.</title>
        <authorList>
            <person name="Hill R."/>
        </authorList>
    </citation>
    <scope>NUCLEOTIDE SEQUENCE</scope>
    <source>
        <strain evidence="8">IMI 360193</strain>
    </source>
</reference>
<evidence type="ECO:0000259" key="7">
    <source>
        <dbReference type="PROSITE" id="PS51677"/>
    </source>
</evidence>
<dbReference type="InterPro" id="IPR011330">
    <property type="entry name" value="Glyco_hydro/deAcase_b/a-brl"/>
</dbReference>
<dbReference type="SUPFAM" id="SSF88713">
    <property type="entry name" value="Glycoside hydrolase/deacetylase"/>
    <property type="match status" value="1"/>
</dbReference>
<keyword evidence="3" id="KW-0170">Cobalt</keyword>
<keyword evidence="9" id="KW-1185">Reference proteome</keyword>
<dbReference type="InterPro" id="IPR050248">
    <property type="entry name" value="Polysacc_deacetylase_ArnD"/>
</dbReference>
<comment type="caution">
    <text evidence="8">The sequence shown here is derived from an EMBL/GenBank/DDBJ whole genome shotgun (WGS) entry which is preliminary data.</text>
</comment>
<comment type="cofactor">
    <cofactor evidence="1">
        <name>Co(2+)</name>
        <dbReference type="ChEBI" id="CHEBI:48828"/>
    </cofactor>
</comment>
<organism evidence="8 9">
    <name type="scientific">Didymella glomerata</name>
    <dbReference type="NCBI Taxonomy" id="749621"/>
    <lineage>
        <taxon>Eukaryota</taxon>
        <taxon>Fungi</taxon>
        <taxon>Dikarya</taxon>
        <taxon>Ascomycota</taxon>
        <taxon>Pezizomycotina</taxon>
        <taxon>Dothideomycetes</taxon>
        <taxon>Pleosporomycetidae</taxon>
        <taxon>Pleosporales</taxon>
        <taxon>Pleosporineae</taxon>
        <taxon>Didymellaceae</taxon>
        <taxon>Didymella</taxon>
    </lineage>
</organism>
<comment type="catalytic activity">
    <reaction evidence="5">
        <text>[(1-&gt;4)-N-acetyl-beta-D-glucosaminyl](n) + n H2O = chitosan + n acetate</text>
        <dbReference type="Rhea" id="RHEA:10464"/>
        <dbReference type="Rhea" id="RHEA-COMP:9593"/>
        <dbReference type="Rhea" id="RHEA-COMP:9597"/>
        <dbReference type="ChEBI" id="CHEBI:15377"/>
        <dbReference type="ChEBI" id="CHEBI:17029"/>
        <dbReference type="ChEBI" id="CHEBI:30089"/>
        <dbReference type="ChEBI" id="CHEBI:57704"/>
        <dbReference type="EC" id="3.5.1.41"/>
    </reaction>
    <physiologicalReaction direction="left-to-right" evidence="5">
        <dbReference type="Rhea" id="RHEA:10465"/>
    </physiologicalReaction>
</comment>
<feature type="transmembrane region" description="Helical" evidence="6">
    <location>
        <begin position="24"/>
        <end position="42"/>
    </location>
</feature>